<keyword evidence="8" id="KW-1185">Reference proteome</keyword>
<proteinExistence type="predicted"/>
<feature type="coiled-coil region" evidence="5">
    <location>
        <begin position="69"/>
        <end position="103"/>
    </location>
</feature>
<dbReference type="Gene3D" id="1.10.1660.10">
    <property type="match status" value="1"/>
</dbReference>
<dbReference type="Gene3D" id="1.10.490.50">
    <property type="entry name" value="Antibiotic binding domain of TipA-like multidrug resistance regulators"/>
    <property type="match status" value="1"/>
</dbReference>
<dbReference type="InterPro" id="IPR036244">
    <property type="entry name" value="TipA-like_antibiotic-bd"/>
</dbReference>
<reference evidence="7 8" key="1">
    <citation type="submission" date="2020-03" db="EMBL/GenBank/DDBJ databases">
        <title>WGS of the type strain of Planosporangium spp.</title>
        <authorList>
            <person name="Thawai C."/>
        </authorList>
    </citation>
    <scope>NUCLEOTIDE SEQUENCE [LARGE SCALE GENOMIC DNA]</scope>
    <source>
        <strain evidence="7 8">TBRC 5610</strain>
    </source>
</reference>
<sequence length="246" mass="28428">MEWSIQDIARLAGTTSRTLRHYDQLGLLVPSRVGGNGYRYYDEECLVRLQRILLLRQLGLGLPAIAEVLDGQRDTVAALRTHLALLEQERDRIARQIASVRTTLRKTEEGEPLMAEEVLDGFDHTRYEQEVTERWGREAYERGDRWWRSLSDAEKKAFQQQHLDIARDYGRAHQAGAHVDSDEVQDIVRRHVDWLSVTMNPTKEYVIGLGEMYVADPRYTANYDRHGEGVAAFVRDAMKVYAERNL</sequence>
<evidence type="ECO:0000313" key="8">
    <source>
        <dbReference type="Proteomes" id="UP000722989"/>
    </source>
</evidence>
<dbReference type="RefSeq" id="WP_167927405.1">
    <property type="nucleotide sequence ID" value="NZ_JAATVY010000019.1"/>
</dbReference>
<dbReference type="Proteomes" id="UP000722989">
    <property type="component" value="Unassembled WGS sequence"/>
</dbReference>
<keyword evidence="1" id="KW-0805">Transcription regulation</keyword>
<dbReference type="Pfam" id="PF07739">
    <property type="entry name" value="TipAS"/>
    <property type="match status" value="1"/>
</dbReference>
<accession>A0ABX0Y2D4</accession>
<evidence type="ECO:0000256" key="3">
    <source>
        <dbReference type="ARBA" id="ARBA00023159"/>
    </source>
</evidence>
<dbReference type="InterPro" id="IPR012925">
    <property type="entry name" value="TipAS_dom"/>
</dbReference>
<dbReference type="EMBL" id="JAATVY010000019">
    <property type="protein sequence ID" value="NJC72493.1"/>
    <property type="molecule type" value="Genomic_DNA"/>
</dbReference>
<evidence type="ECO:0000313" key="7">
    <source>
        <dbReference type="EMBL" id="NJC72493.1"/>
    </source>
</evidence>
<evidence type="ECO:0000256" key="5">
    <source>
        <dbReference type="SAM" id="Coils"/>
    </source>
</evidence>
<organism evidence="7 8">
    <name type="scientific">Planosporangium thailandense</name>
    <dbReference type="NCBI Taxonomy" id="765197"/>
    <lineage>
        <taxon>Bacteria</taxon>
        <taxon>Bacillati</taxon>
        <taxon>Actinomycetota</taxon>
        <taxon>Actinomycetes</taxon>
        <taxon>Micromonosporales</taxon>
        <taxon>Micromonosporaceae</taxon>
        <taxon>Planosporangium</taxon>
    </lineage>
</organism>
<gene>
    <name evidence="7" type="ORF">HC031_22630</name>
</gene>
<evidence type="ECO:0000256" key="2">
    <source>
        <dbReference type="ARBA" id="ARBA00023125"/>
    </source>
</evidence>
<dbReference type="PRINTS" id="PR00040">
    <property type="entry name" value="HTHMERR"/>
</dbReference>
<evidence type="ECO:0000256" key="1">
    <source>
        <dbReference type="ARBA" id="ARBA00023015"/>
    </source>
</evidence>
<dbReference type="InterPro" id="IPR000551">
    <property type="entry name" value="MerR-type_HTH_dom"/>
</dbReference>
<keyword evidence="5" id="KW-0175">Coiled coil</keyword>
<keyword evidence="4" id="KW-0804">Transcription</keyword>
<keyword evidence="2" id="KW-0238">DNA-binding</keyword>
<name>A0ABX0Y2D4_9ACTN</name>
<dbReference type="PANTHER" id="PTHR30204">
    <property type="entry name" value="REDOX-CYCLING DRUG-SENSING TRANSCRIPTIONAL ACTIVATOR SOXR"/>
    <property type="match status" value="1"/>
</dbReference>
<dbReference type="InterPro" id="IPR047057">
    <property type="entry name" value="MerR_fam"/>
</dbReference>
<dbReference type="CDD" id="cd01106">
    <property type="entry name" value="HTH_TipAL-Mta"/>
    <property type="match status" value="1"/>
</dbReference>
<dbReference type="SUPFAM" id="SSF89082">
    <property type="entry name" value="Antibiotic binding domain of TipA-like multidrug resistance regulators"/>
    <property type="match status" value="1"/>
</dbReference>
<feature type="domain" description="HTH merR-type" evidence="6">
    <location>
        <begin position="1"/>
        <end position="71"/>
    </location>
</feature>
<dbReference type="InterPro" id="IPR009061">
    <property type="entry name" value="DNA-bd_dom_put_sf"/>
</dbReference>
<dbReference type="PANTHER" id="PTHR30204:SF90">
    <property type="entry name" value="HTH-TYPE TRANSCRIPTIONAL ACTIVATOR MTA"/>
    <property type="match status" value="1"/>
</dbReference>
<dbReference type="Pfam" id="PF13411">
    <property type="entry name" value="MerR_1"/>
    <property type="match status" value="1"/>
</dbReference>
<dbReference type="PROSITE" id="PS50937">
    <property type="entry name" value="HTH_MERR_2"/>
    <property type="match status" value="1"/>
</dbReference>
<comment type="caution">
    <text evidence="7">The sequence shown here is derived from an EMBL/GenBank/DDBJ whole genome shotgun (WGS) entry which is preliminary data.</text>
</comment>
<dbReference type="SUPFAM" id="SSF46955">
    <property type="entry name" value="Putative DNA-binding domain"/>
    <property type="match status" value="1"/>
</dbReference>
<protein>
    <submittedName>
        <fullName evidence="7">MerR family transcriptional regulator</fullName>
    </submittedName>
</protein>
<dbReference type="SMART" id="SM00422">
    <property type="entry name" value="HTH_MERR"/>
    <property type="match status" value="1"/>
</dbReference>
<evidence type="ECO:0000259" key="6">
    <source>
        <dbReference type="PROSITE" id="PS50937"/>
    </source>
</evidence>
<evidence type="ECO:0000256" key="4">
    <source>
        <dbReference type="ARBA" id="ARBA00023163"/>
    </source>
</evidence>
<keyword evidence="3" id="KW-0010">Activator</keyword>